<feature type="region of interest" description="Disordered" evidence="1">
    <location>
        <begin position="127"/>
        <end position="159"/>
    </location>
</feature>
<keyword evidence="3" id="KW-1185">Reference proteome</keyword>
<evidence type="ECO:0000313" key="3">
    <source>
        <dbReference type="Proteomes" id="UP001602123"/>
    </source>
</evidence>
<comment type="caution">
    <text evidence="2">The sequence shown here is derived from an EMBL/GenBank/DDBJ whole genome shotgun (WGS) entry which is preliminary data.</text>
</comment>
<dbReference type="EMBL" id="JBIAUT010000001">
    <property type="protein sequence ID" value="MFF4214872.1"/>
    <property type="molecule type" value="Genomic_DNA"/>
</dbReference>
<organism evidence="2 3">
    <name type="scientific">Streptomyces nondiastaticus</name>
    <dbReference type="NCBI Taxonomy" id="3154512"/>
    <lineage>
        <taxon>Bacteria</taxon>
        <taxon>Bacillati</taxon>
        <taxon>Actinomycetota</taxon>
        <taxon>Actinomycetes</taxon>
        <taxon>Kitasatosporales</taxon>
        <taxon>Streptomycetaceae</taxon>
        <taxon>Streptomyces</taxon>
    </lineage>
</organism>
<evidence type="ECO:0000256" key="1">
    <source>
        <dbReference type="SAM" id="MobiDB-lite"/>
    </source>
</evidence>
<proteinExistence type="predicted"/>
<name>A0ABW6TUM0_9ACTN</name>
<dbReference type="Proteomes" id="UP001602123">
    <property type="component" value="Unassembled WGS sequence"/>
</dbReference>
<protein>
    <submittedName>
        <fullName evidence="2">Uncharacterized protein</fullName>
    </submittedName>
</protein>
<gene>
    <name evidence="2" type="ORF">ACFYZM_01130</name>
</gene>
<sequence>MENRLQILLSEEGAEAEDVDKLTGYLRRELLQLDVDDVTALPAAEEVPPGARAVDPAQVGALLVSLGSSANALRQVIGAVHEWWGRCRDSRPSMRLAMDDDVLELSEATPEQVTEAFDLFVRRHPAAGSGADAGADASANADADADAGAGSTGGGEAPP</sequence>
<evidence type="ECO:0000313" key="2">
    <source>
        <dbReference type="EMBL" id="MFF4214872.1"/>
    </source>
</evidence>
<accession>A0ABW6TUM0</accession>
<feature type="compositionally biased region" description="Gly residues" evidence="1">
    <location>
        <begin position="150"/>
        <end position="159"/>
    </location>
</feature>
<feature type="compositionally biased region" description="Low complexity" evidence="1">
    <location>
        <begin position="127"/>
        <end position="149"/>
    </location>
</feature>
<reference evidence="2 3" key="1">
    <citation type="submission" date="2024-10" db="EMBL/GenBank/DDBJ databases">
        <title>The Natural Products Discovery Center: Release of the First 8490 Sequenced Strains for Exploring Actinobacteria Biosynthetic Diversity.</title>
        <authorList>
            <person name="Kalkreuter E."/>
            <person name="Kautsar S.A."/>
            <person name="Yang D."/>
            <person name="Bader C.D."/>
            <person name="Teijaro C.N."/>
            <person name="Fluegel L."/>
            <person name="Davis C.M."/>
            <person name="Simpson J.R."/>
            <person name="Lauterbach L."/>
            <person name="Steele A.D."/>
            <person name="Gui C."/>
            <person name="Meng S."/>
            <person name="Li G."/>
            <person name="Viehrig K."/>
            <person name="Ye F."/>
            <person name="Su P."/>
            <person name="Kiefer A.F."/>
            <person name="Nichols A."/>
            <person name="Cepeda A.J."/>
            <person name="Yan W."/>
            <person name="Fan B."/>
            <person name="Jiang Y."/>
            <person name="Adhikari A."/>
            <person name="Zheng C.-J."/>
            <person name="Schuster L."/>
            <person name="Cowan T.M."/>
            <person name="Smanski M.J."/>
            <person name="Chevrette M.G."/>
            <person name="De Carvalho L.P.S."/>
            <person name="Shen B."/>
        </authorList>
    </citation>
    <scope>NUCLEOTIDE SEQUENCE [LARGE SCALE GENOMIC DNA]</scope>
    <source>
        <strain evidence="2 3">NPDC001650</strain>
    </source>
</reference>
<dbReference type="RefSeq" id="WP_388623050.1">
    <property type="nucleotide sequence ID" value="NZ_JBIAUT010000001.1"/>
</dbReference>